<protein>
    <submittedName>
        <fullName evidence="4">Uncharacterized protein</fullName>
    </submittedName>
</protein>
<keyword evidence="3" id="KW-0560">Oxidoreductase</keyword>
<evidence type="ECO:0000313" key="5">
    <source>
        <dbReference type="EMBL" id="CAD9813780.1"/>
    </source>
</evidence>
<dbReference type="Pfam" id="PF03060">
    <property type="entry name" value="NMO"/>
    <property type="match status" value="1"/>
</dbReference>
<proteinExistence type="predicted"/>
<keyword evidence="1" id="KW-0285">Flavoprotein</keyword>
<dbReference type="InterPro" id="IPR004136">
    <property type="entry name" value="NMO"/>
</dbReference>
<dbReference type="SUPFAM" id="SSF51412">
    <property type="entry name" value="Inosine monophosphate dehydrogenase (IMPDH)"/>
    <property type="match status" value="1"/>
</dbReference>
<dbReference type="InterPro" id="IPR013785">
    <property type="entry name" value="Aldolase_TIM"/>
</dbReference>
<organism evidence="4">
    <name type="scientific">Attheya septentrionalis</name>
    <dbReference type="NCBI Taxonomy" id="420275"/>
    <lineage>
        <taxon>Eukaryota</taxon>
        <taxon>Sar</taxon>
        <taxon>Stramenopiles</taxon>
        <taxon>Ochrophyta</taxon>
        <taxon>Bacillariophyta</taxon>
        <taxon>Coscinodiscophyceae</taxon>
        <taxon>Chaetocerotophycidae</taxon>
        <taxon>Chaetocerotales</taxon>
        <taxon>Attheyaceae</taxon>
        <taxon>Attheya</taxon>
    </lineage>
</organism>
<dbReference type="CDD" id="cd04730">
    <property type="entry name" value="NPD_like"/>
    <property type="match status" value="1"/>
</dbReference>
<sequence length="341" mass="36940">MPIQTRITEMLGIEHPVIMGGMTGVGTPELAASVSNAGGLGIIAIHNAGNPESGREWIRRLKRLTSKPFGVNLTILPAMGPPPPYEEYSKVIIEEGVKVVETAGSNPKKWIKLFKDAGILTIHKCVTIRHALSAERLGVDIISLDGFECAGHPGEEDIGNFVLQAKGAKVLTRPYVCSGGVGDGRQIAAALALGADGVNCGTRFCATQECNWPDSYKQRMIEATEQDTVLMLRRLNNTCRVFRNDVSKEVEQIESEKGEEFDFMDVAHLVNGKRGRQAEQKGDADGGIWSAGQVVGLIDSIPTCQQLMDQMMQQAEDVILSRLNSMVKPCSSVVVPGRSRL</sequence>
<reference evidence="4" key="1">
    <citation type="submission" date="2021-01" db="EMBL/GenBank/DDBJ databases">
        <authorList>
            <person name="Corre E."/>
            <person name="Pelletier E."/>
            <person name="Niang G."/>
            <person name="Scheremetjew M."/>
            <person name="Finn R."/>
            <person name="Kale V."/>
            <person name="Holt S."/>
            <person name="Cochrane G."/>
            <person name="Meng A."/>
            <person name="Brown T."/>
            <person name="Cohen L."/>
        </authorList>
    </citation>
    <scope>NUCLEOTIDE SEQUENCE</scope>
    <source>
        <strain evidence="4">CCMP2084</strain>
    </source>
</reference>
<keyword evidence="2" id="KW-0288">FMN</keyword>
<evidence type="ECO:0000256" key="2">
    <source>
        <dbReference type="ARBA" id="ARBA00022643"/>
    </source>
</evidence>
<evidence type="ECO:0000256" key="3">
    <source>
        <dbReference type="ARBA" id="ARBA00023002"/>
    </source>
</evidence>
<evidence type="ECO:0000256" key="1">
    <source>
        <dbReference type="ARBA" id="ARBA00022630"/>
    </source>
</evidence>
<dbReference type="Gene3D" id="3.20.20.70">
    <property type="entry name" value="Aldolase class I"/>
    <property type="match status" value="1"/>
</dbReference>
<dbReference type="EMBL" id="HBHQ01008399">
    <property type="protein sequence ID" value="CAD9813779.1"/>
    <property type="molecule type" value="Transcribed_RNA"/>
</dbReference>
<gene>
    <name evidence="4" type="ORF">ASEP1449_LOCUS5604</name>
    <name evidence="5" type="ORF">ASEP1449_LOCUS5605</name>
</gene>
<dbReference type="PANTHER" id="PTHR32332:SF20">
    <property type="entry name" value="2-NITROPROPANE DIOXYGENASE-LIKE PROTEIN"/>
    <property type="match status" value="1"/>
</dbReference>
<accession>A0A6T7GWF2</accession>
<dbReference type="GO" id="GO:0018580">
    <property type="term" value="F:nitronate monooxygenase activity"/>
    <property type="evidence" value="ECO:0007669"/>
    <property type="project" value="InterPro"/>
</dbReference>
<dbReference type="EMBL" id="HBHQ01008400">
    <property type="protein sequence ID" value="CAD9813780.1"/>
    <property type="molecule type" value="Transcribed_RNA"/>
</dbReference>
<evidence type="ECO:0000313" key="4">
    <source>
        <dbReference type="EMBL" id="CAD9813779.1"/>
    </source>
</evidence>
<dbReference type="PANTHER" id="PTHR32332">
    <property type="entry name" value="2-NITROPROPANE DIOXYGENASE"/>
    <property type="match status" value="1"/>
</dbReference>
<dbReference type="AlphaFoldDB" id="A0A6T7GWF2"/>
<name>A0A6T7GWF2_9STRA</name>